<keyword evidence="3" id="KW-1185">Reference proteome</keyword>
<evidence type="ECO:0000313" key="3">
    <source>
        <dbReference type="Proteomes" id="UP000095767"/>
    </source>
</evidence>
<dbReference type="SUPFAM" id="SSF81383">
    <property type="entry name" value="F-box domain"/>
    <property type="match status" value="1"/>
</dbReference>
<dbReference type="InterPro" id="IPR050796">
    <property type="entry name" value="SCF_F-box_component"/>
</dbReference>
<protein>
    <recommendedName>
        <fullName evidence="1">F-box domain-containing protein</fullName>
    </recommendedName>
</protein>
<sequence length="269" mass="30033">MAAKRCADLLASSQSQKKISRSVAEPRPAGLPLPCITDGLIFEILVRLPAKSVTRFKCVCKAWLAMISSRHFVDAHLELCKLRPTMLIVPGEYSYHPEREGKTAFWMGFYKFEVLTLGTNVWRRTVDPPYPIILGVTPAHVRGFIYWRVDLPLEMDPKVLVRFSLANETFSLIPYPPGAAPPVGFMELDSVLCCACFTKPCEVVEIWACNSTDVPTWTRLCTVLLPQETIVPVPGGLFRSPKVVFHGKDLLIIGGHKMYRTGTALELGE</sequence>
<dbReference type="InterPro" id="IPR001810">
    <property type="entry name" value="F-box_dom"/>
</dbReference>
<dbReference type="AlphaFoldDB" id="A0A1E5W089"/>
<feature type="domain" description="F-box" evidence="1">
    <location>
        <begin position="38"/>
        <end position="72"/>
    </location>
</feature>
<organism evidence="2 3">
    <name type="scientific">Dichanthelium oligosanthes</name>
    <dbReference type="NCBI Taxonomy" id="888268"/>
    <lineage>
        <taxon>Eukaryota</taxon>
        <taxon>Viridiplantae</taxon>
        <taxon>Streptophyta</taxon>
        <taxon>Embryophyta</taxon>
        <taxon>Tracheophyta</taxon>
        <taxon>Spermatophyta</taxon>
        <taxon>Magnoliopsida</taxon>
        <taxon>Liliopsida</taxon>
        <taxon>Poales</taxon>
        <taxon>Poaceae</taxon>
        <taxon>PACMAD clade</taxon>
        <taxon>Panicoideae</taxon>
        <taxon>Panicodae</taxon>
        <taxon>Paniceae</taxon>
        <taxon>Dichantheliinae</taxon>
        <taxon>Dichanthelium</taxon>
    </lineage>
</organism>
<evidence type="ECO:0000313" key="2">
    <source>
        <dbReference type="EMBL" id="OEL30806.1"/>
    </source>
</evidence>
<dbReference type="PANTHER" id="PTHR31672">
    <property type="entry name" value="BNACNNG10540D PROTEIN"/>
    <property type="match status" value="1"/>
</dbReference>
<gene>
    <name evidence="2" type="ORF">BAE44_0008172</name>
</gene>
<evidence type="ECO:0000259" key="1">
    <source>
        <dbReference type="Pfam" id="PF00646"/>
    </source>
</evidence>
<reference evidence="2 3" key="1">
    <citation type="submission" date="2016-09" db="EMBL/GenBank/DDBJ databases">
        <title>The draft genome of Dichanthelium oligosanthes: A C3 panicoid grass species.</title>
        <authorList>
            <person name="Studer A.J."/>
            <person name="Schnable J.C."/>
            <person name="Brutnell T.P."/>
        </authorList>
    </citation>
    <scope>NUCLEOTIDE SEQUENCE [LARGE SCALE GENOMIC DNA]</scope>
    <source>
        <strain evidence="3">cv. Kellogg 1175</strain>
        <tissue evidence="2">Leaf</tissue>
    </source>
</reference>
<comment type="caution">
    <text evidence="2">The sequence shown here is derived from an EMBL/GenBank/DDBJ whole genome shotgun (WGS) entry which is preliminary data.</text>
</comment>
<dbReference type="InterPro" id="IPR036047">
    <property type="entry name" value="F-box-like_dom_sf"/>
</dbReference>
<dbReference type="Proteomes" id="UP000095767">
    <property type="component" value="Unassembled WGS sequence"/>
</dbReference>
<accession>A0A1E5W089</accession>
<proteinExistence type="predicted"/>
<dbReference type="CDD" id="cd22157">
    <property type="entry name" value="F-box_AtFBW1-like"/>
    <property type="match status" value="1"/>
</dbReference>
<dbReference type="Pfam" id="PF00646">
    <property type="entry name" value="F-box"/>
    <property type="match status" value="1"/>
</dbReference>
<dbReference type="EMBL" id="LWDX02024833">
    <property type="protein sequence ID" value="OEL30806.1"/>
    <property type="molecule type" value="Genomic_DNA"/>
</dbReference>
<dbReference type="PANTHER" id="PTHR31672:SF13">
    <property type="entry name" value="F-BOX PROTEIN CPR30-LIKE"/>
    <property type="match status" value="1"/>
</dbReference>
<name>A0A1E5W089_9POAL</name>
<dbReference type="OrthoDB" id="5319261at2759"/>